<dbReference type="GO" id="GO:0009117">
    <property type="term" value="P:nucleotide metabolic process"/>
    <property type="evidence" value="ECO:0007669"/>
    <property type="project" value="UniProtKB-UniRule"/>
</dbReference>
<dbReference type="Gene3D" id="3.40.720.10">
    <property type="entry name" value="Alkaline Phosphatase, subunit A"/>
    <property type="match status" value="1"/>
</dbReference>
<dbReference type="InterPro" id="IPR017850">
    <property type="entry name" value="Alkaline_phosphatase_core_sf"/>
</dbReference>
<accession>A0A9X7P5S0</accession>
<comment type="cofactor">
    <cofactor evidence="6">
        <name>Mn(2+)</name>
        <dbReference type="ChEBI" id="CHEBI:29035"/>
    </cofactor>
    <text evidence="6">Binds 2 manganese ions.</text>
</comment>
<feature type="binding site" evidence="6">
    <location>
        <position position="283"/>
    </location>
    <ligand>
        <name>Mn(2+)</name>
        <dbReference type="ChEBI" id="CHEBI:29035"/>
        <label>2</label>
    </ligand>
</feature>
<proteinExistence type="inferred from homology"/>
<dbReference type="GO" id="GO:0005829">
    <property type="term" value="C:cytosol"/>
    <property type="evidence" value="ECO:0007669"/>
    <property type="project" value="TreeGrafter"/>
</dbReference>
<comment type="caution">
    <text evidence="9">The sequence shown here is derived from an EMBL/GenBank/DDBJ whole genome shotgun (WGS) entry which is preliminary data.</text>
</comment>
<feature type="domain" description="Metalloenzyme" evidence="8">
    <location>
        <begin position="5"/>
        <end position="374"/>
    </location>
</feature>
<dbReference type="CDD" id="cd16009">
    <property type="entry name" value="PPM"/>
    <property type="match status" value="1"/>
</dbReference>
<dbReference type="PANTHER" id="PTHR21110">
    <property type="entry name" value="PHOSPHOPENTOMUTASE"/>
    <property type="match status" value="1"/>
</dbReference>
<name>A0A9X7P5S0_9FIRM</name>
<feature type="binding site" evidence="6">
    <location>
        <position position="288"/>
    </location>
    <ligand>
        <name>Mn(2+)</name>
        <dbReference type="ChEBI" id="CHEBI:29035"/>
        <label>2</label>
    </ligand>
</feature>
<dbReference type="GO" id="GO:0030145">
    <property type="term" value="F:manganese ion binding"/>
    <property type="evidence" value="ECO:0007669"/>
    <property type="project" value="UniProtKB-UniRule"/>
</dbReference>
<comment type="similarity">
    <text evidence="1 6">Belongs to the phosphopentomutase family.</text>
</comment>
<keyword evidence="10" id="KW-1185">Reference proteome</keyword>
<evidence type="ECO:0000256" key="1">
    <source>
        <dbReference type="ARBA" id="ARBA00010373"/>
    </source>
</evidence>
<feature type="binding site" evidence="6">
    <location>
        <position position="325"/>
    </location>
    <ligand>
        <name>Mn(2+)</name>
        <dbReference type="ChEBI" id="CHEBI:29035"/>
        <label>1</label>
    </ligand>
</feature>
<evidence type="ECO:0000259" key="8">
    <source>
        <dbReference type="Pfam" id="PF01676"/>
    </source>
</evidence>
<feature type="binding site" evidence="6">
    <location>
        <position position="324"/>
    </location>
    <ligand>
        <name>Mn(2+)</name>
        <dbReference type="ChEBI" id="CHEBI:29035"/>
        <label>1</label>
    </ligand>
</feature>
<evidence type="ECO:0000256" key="7">
    <source>
        <dbReference type="NCBIfam" id="TIGR01696"/>
    </source>
</evidence>
<dbReference type="SUPFAM" id="SSF53649">
    <property type="entry name" value="Alkaline phosphatase-like"/>
    <property type="match status" value="1"/>
</dbReference>
<dbReference type="GO" id="GO:0006018">
    <property type="term" value="P:2-deoxyribose 1-phosphate catabolic process"/>
    <property type="evidence" value="ECO:0007669"/>
    <property type="project" value="UniProtKB-UniRule"/>
</dbReference>
<evidence type="ECO:0000313" key="9">
    <source>
        <dbReference type="EMBL" id="PRR71877.1"/>
    </source>
</evidence>
<dbReference type="HAMAP" id="MF_00740">
    <property type="entry name" value="Phosphopentomut"/>
    <property type="match status" value="1"/>
</dbReference>
<dbReference type="Proteomes" id="UP000239430">
    <property type="component" value="Unassembled WGS sequence"/>
</dbReference>
<dbReference type="GO" id="GO:0000287">
    <property type="term" value="F:magnesium ion binding"/>
    <property type="evidence" value="ECO:0007669"/>
    <property type="project" value="UniProtKB-UniRule"/>
</dbReference>
<dbReference type="EMBL" id="PVXL01000049">
    <property type="protein sequence ID" value="PRR71877.1"/>
    <property type="molecule type" value="Genomic_DNA"/>
</dbReference>
<keyword evidence="4 6" id="KW-0464">Manganese</keyword>
<dbReference type="GO" id="GO:0043094">
    <property type="term" value="P:metabolic compound salvage"/>
    <property type="evidence" value="ECO:0007669"/>
    <property type="project" value="UniProtKB-UniRule"/>
</dbReference>
<dbReference type="EC" id="5.4.2.7" evidence="6 7"/>
<evidence type="ECO:0000256" key="3">
    <source>
        <dbReference type="ARBA" id="ARBA00022723"/>
    </source>
</evidence>
<dbReference type="SUPFAM" id="SSF143856">
    <property type="entry name" value="DeoB insert domain-like"/>
    <property type="match status" value="1"/>
</dbReference>
<feature type="binding site" evidence="6">
    <location>
        <position position="336"/>
    </location>
    <ligand>
        <name>Mn(2+)</name>
        <dbReference type="ChEBI" id="CHEBI:29035"/>
        <label>2</label>
    </ligand>
</feature>
<comment type="subcellular location">
    <subcellularLocation>
        <location evidence="6">Cytoplasm</location>
    </subcellularLocation>
</comment>
<dbReference type="GO" id="GO:0008973">
    <property type="term" value="F:phosphopentomutase activity"/>
    <property type="evidence" value="ECO:0007669"/>
    <property type="project" value="UniProtKB-UniRule"/>
</dbReference>
<dbReference type="AlphaFoldDB" id="A0A9X7P5S0"/>
<sequence length="389" mass="42471">MVIDRVIVIVLDSVGVGELPDAAKYGDEGSNTLGNIAAAVELYLPNMARLGLGNILPLKGIAPVAAPAAAYGKMASRTAGKDTTSGHWELAGLILERPFPLYPRGFPPEIIEPFEKAIGRKVLGNKPASGTVIIEELGAEHMRTGYPIVYTSADSVFQIAAHEDVIPVQELYRYCKIARQLLTGEHAVGRVIARPFVGEPGHFIRTDRRQDFSLEPPRPTLLDAVMNAGLQVMAVGKIKDIFAGRGISRWIHTHDNMDGVDQTRNFIRESNRGLIFTNLVDFDMRYGHRNDVAGYAAALEAFDRRLPELLEALNEKDVLVLTADHGCDPTTPSTDHSREYVPLLVYGNRIQPVDLGVRSTFADLGATVAELLGVPYDLAGESFTSMLMK</sequence>
<keyword evidence="3 6" id="KW-0479">Metal-binding</keyword>
<dbReference type="InterPro" id="IPR024052">
    <property type="entry name" value="Phosphopentomutase_DeoB_cap_sf"/>
</dbReference>
<reference evidence="9 10" key="1">
    <citation type="submission" date="2018-03" db="EMBL/GenBank/DDBJ databases">
        <title>Genome sequence of Moorella stamsii DSM 26217.</title>
        <authorList>
            <person name="Poehlein A."/>
            <person name="Daniel R."/>
        </authorList>
    </citation>
    <scope>NUCLEOTIDE SEQUENCE [LARGE SCALE GENOMIC DNA]</scope>
    <source>
        <strain evidence="10">DSM 26217</strain>
    </source>
</reference>
<keyword evidence="2 6" id="KW-0963">Cytoplasm</keyword>
<keyword evidence="5 6" id="KW-0413">Isomerase</keyword>
<dbReference type="InterPro" id="IPR010045">
    <property type="entry name" value="DeoB"/>
</dbReference>
<evidence type="ECO:0000313" key="10">
    <source>
        <dbReference type="Proteomes" id="UP000239430"/>
    </source>
</evidence>
<organism evidence="9 10">
    <name type="scientific">Neomoorella stamsii</name>
    <dbReference type="NCBI Taxonomy" id="1266720"/>
    <lineage>
        <taxon>Bacteria</taxon>
        <taxon>Bacillati</taxon>
        <taxon>Bacillota</taxon>
        <taxon>Clostridia</taxon>
        <taxon>Neomoorellales</taxon>
        <taxon>Neomoorellaceae</taxon>
        <taxon>Neomoorella</taxon>
    </lineage>
</organism>
<dbReference type="Pfam" id="PF01676">
    <property type="entry name" value="Metalloenzyme"/>
    <property type="match status" value="1"/>
</dbReference>
<gene>
    <name evidence="6 9" type="primary">deoB</name>
    <name evidence="9" type="ORF">MOST_22030</name>
</gene>
<evidence type="ECO:0000256" key="2">
    <source>
        <dbReference type="ARBA" id="ARBA00022490"/>
    </source>
</evidence>
<comment type="catalytic activity">
    <reaction evidence="6">
        <text>2-deoxy-alpha-D-ribose 1-phosphate = 2-deoxy-D-ribose 5-phosphate</text>
        <dbReference type="Rhea" id="RHEA:27658"/>
        <dbReference type="ChEBI" id="CHEBI:57259"/>
        <dbReference type="ChEBI" id="CHEBI:62877"/>
        <dbReference type="EC" id="5.4.2.7"/>
    </reaction>
</comment>
<dbReference type="NCBIfam" id="NF003766">
    <property type="entry name" value="PRK05362.1"/>
    <property type="match status" value="1"/>
</dbReference>
<dbReference type="PIRSF" id="PIRSF001491">
    <property type="entry name" value="Ppentomutase"/>
    <property type="match status" value="1"/>
</dbReference>
<evidence type="ECO:0000256" key="6">
    <source>
        <dbReference type="HAMAP-Rule" id="MF_00740"/>
    </source>
</evidence>
<dbReference type="InterPro" id="IPR006124">
    <property type="entry name" value="Metalloenzyme"/>
</dbReference>
<comment type="function">
    <text evidence="6">Isomerase that catalyzes the conversion of deoxy-ribose 1-phosphate (dRib-1-P) and ribose 1-phosphate (Rib-1-P) to deoxy-ribose 5-phosphate (dRib-5-P) and ribose 5-phosphate (Rib-5-P), respectively.</text>
</comment>
<dbReference type="FunFam" id="3.30.70.1250:FF:000001">
    <property type="entry name" value="Phosphopentomutase"/>
    <property type="match status" value="1"/>
</dbReference>
<dbReference type="Gene3D" id="3.30.70.1250">
    <property type="entry name" value="Phosphopentomutase"/>
    <property type="match status" value="1"/>
</dbReference>
<dbReference type="NCBIfam" id="TIGR01696">
    <property type="entry name" value="deoB"/>
    <property type="match status" value="1"/>
</dbReference>
<evidence type="ECO:0000256" key="4">
    <source>
        <dbReference type="ARBA" id="ARBA00023211"/>
    </source>
</evidence>
<protein>
    <recommendedName>
        <fullName evidence="6 7">Phosphopentomutase</fullName>
        <ecNumber evidence="6 7">5.4.2.7</ecNumber>
    </recommendedName>
    <alternativeName>
        <fullName evidence="6">Phosphodeoxyribomutase</fullName>
    </alternativeName>
</protein>
<evidence type="ECO:0000256" key="5">
    <source>
        <dbReference type="ARBA" id="ARBA00023235"/>
    </source>
</evidence>
<feature type="binding site" evidence="6">
    <location>
        <position position="12"/>
    </location>
    <ligand>
        <name>Mn(2+)</name>
        <dbReference type="ChEBI" id="CHEBI:29035"/>
        <label>1</label>
    </ligand>
</feature>
<dbReference type="PANTHER" id="PTHR21110:SF0">
    <property type="entry name" value="PHOSPHOPENTOMUTASE"/>
    <property type="match status" value="1"/>
</dbReference>
<comment type="pathway">
    <text evidence="6">Carbohydrate degradation; 2-deoxy-D-ribose 1-phosphate degradation; D-glyceraldehyde 3-phosphate and acetaldehyde from 2-deoxy-alpha-D-ribose 1-phosphate: step 1/2.</text>
</comment>
<comment type="catalytic activity">
    <reaction evidence="6">
        <text>alpha-D-ribose 1-phosphate = D-ribose 5-phosphate</text>
        <dbReference type="Rhea" id="RHEA:18793"/>
        <dbReference type="ChEBI" id="CHEBI:57720"/>
        <dbReference type="ChEBI" id="CHEBI:78346"/>
        <dbReference type="EC" id="5.4.2.7"/>
    </reaction>
</comment>